<feature type="transmembrane region" description="Helical" evidence="10">
    <location>
        <begin position="427"/>
        <end position="453"/>
    </location>
</feature>
<feature type="transmembrane region" description="Helical" evidence="10">
    <location>
        <begin position="403"/>
        <end position="421"/>
    </location>
</feature>
<keyword evidence="3" id="KW-0813">Transport</keyword>
<reference evidence="12 13" key="1">
    <citation type="journal article" date="2009" name="Nature">
        <title>Evolution of pathogenicity and sexual reproduction in eight Candida genomes.</title>
        <authorList>
            <person name="Butler G."/>
            <person name="Rasmussen M.D."/>
            <person name="Lin M.F."/>
            <person name="Santos M.A."/>
            <person name="Sakthikumar S."/>
            <person name="Munro C.A."/>
            <person name="Rheinbay E."/>
            <person name="Grabherr M."/>
            <person name="Forche A."/>
            <person name="Reedy J.L."/>
            <person name="Agrafioti I."/>
            <person name="Arnaud M.B."/>
            <person name="Bates S."/>
            <person name="Brown A.J."/>
            <person name="Brunke S."/>
            <person name="Costanzo M.C."/>
            <person name="Fitzpatrick D.A."/>
            <person name="de Groot P.W."/>
            <person name="Harris D."/>
            <person name="Hoyer L.L."/>
            <person name="Hube B."/>
            <person name="Klis F.M."/>
            <person name="Kodira C."/>
            <person name="Lennard N."/>
            <person name="Logue M.E."/>
            <person name="Martin R."/>
            <person name="Neiman A.M."/>
            <person name="Nikolaou E."/>
            <person name="Quail M.A."/>
            <person name="Quinn J."/>
            <person name="Santos M.C."/>
            <person name="Schmitzberger F.F."/>
            <person name="Sherlock G."/>
            <person name="Shah P."/>
            <person name="Silverstein K.A."/>
            <person name="Skrzypek M.S."/>
            <person name="Soll D."/>
            <person name="Staggs R."/>
            <person name="Stansfield I."/>
            <person name="Stumpf M.P."/>
            <person name="Sudbery P.E."/>
            <person name="Srikantha T."/>
            <person name="Zeng Q."/>
            <person name="Berman J."/>
            <person name="Berriman M."/>
            <person name="Heitman J."/>
            <person name="Gow N.A."/>
            <person name="Lorenz M.C."/>
            <person name="Birren B.W."/>
            <person name="Kellis M."/>
            <person name="Cuomo C.A."/>
        </authorList>
    </citation>
    <scope>NUCLEOTIDE SEQUENCE [LARGE SCALE GENOMIC DNA]</scope>
    <source>
        <strain evidence="13">ATCC 11503 / BCRC 21390 / CBS 2605 / JCM 1781 / NBRC 1676 / NRRL YB-4239</strain>
    </source>
</reference>
<evidence type="ECO:0000256" key="7">
    <source>
        <dbReference type="ARBA" id="ARBA00022989"/>
    </source>
</evidence>
<keyword evidence="13" id="KW-1185">Reference proteome</keyword>
<evidence type="ECO:0000256" key="2">
    <source>
        <dbReference type="ARBA" id="ARBA00006983"/>
    </source>
</evidence>
<dbReference type="OMA" id="PKFLDYV"/>
<dbReference type="GO" id="GO:0015171">
    <property type="term" value="F:amino acid transmembrane transporter activity"/>
    <property type="evidence" value="ECO:0007669"/>
    <property type="project" value="TreeGrafter"/>
</dbReference>
<comment type="similarity">
    <text evidence="2">Belongs to the amino acid-polyamine-organocation (APC) superfamily. YAT (TC 2.A.3.10) family.</text>
</comment>
<accession>A5E6Q8</accession>
<dbReference type="EMBL" id="CH981532">
    <property type="protein sequence ID" value="EDK47116.1"/>
    <property type="molecule type" value="Genomic_DNA"/>
</dbReference>
<evidence type="ECO:0000259" key="11">
    <source>
        <dbReference type="Pfam" id="PF00324"/>
    </source>
</evidence>
<dbReference type="GeneID" id="5230607"/>
<dbReference type="VEuPathDB" id="FungiDB:LELG_05297"/>
<dbReference type="AlphaFoldDB" id="A5E6Q8"/>
<sequence length="581" mass="64041">MAQSINPVKLTSTHYEVEQRSVEKFEIDDNVLLSSQSKTSRTGSSPFQNYYYSVLDGFKRAPPVTEAGADRQKAISKFELRLMSLSTGLGTGLLVAAGSKLRMAGPAGVLIAYAITGLAMLAPMINSLSELTIAYSGLPGGFQSYYSKFIDESLGFALGWNYAFQWCCVISLELVTAAMTIKFWTTTINPDVWVTIFLVFVVFINFGGAKMYSVFESVFNSCKVLMLCGFVIFGLIIDVGGGPQGFIGGRYYHDPGAFTSFKGLASVFVTGAFSLGGSEFISLSASETKNPRHSIRAASKLVYVKVVILFLGSLTFVGLLVPYNSDRLMGSGDAATHASPYVLAAELHGVKVLPHIINAVILISVTSVATAAMYSSPRLMQSLAEQGLAPKWMNYIDKRGRPLTALIVTVISSLFAFIAAYDKEETVFTWLLSISGISFVLCWLFICVCHVRFRQALKYNGIPLSSLAYRSPTGVWGSYVAILINSLILIAQFWTSLFPAGDADANNFFENYLGAPVFLLCYIVHKVWTRNWKLGKKVLDIDVNKDRVIYDPEILELENEEDKERYKRAPFWKKALIVCFD</sequence>
<feature type="transmembrane region" description="Helical" evidence="10">
    <location>
        <begin position="509"/>
        <end position="528"/>
    </location>
</feature>
<evidence type="ECO:0000256" key="9">
    <source>
        <dbReference type="ARBA" id="ARBA00023180"/>
    </source>
</evidence>
<evidence type="ECO:0000256" key="4">
    <source>
        <dbReference type="ARBA" id="ARBA00022475"/>
    </source>
</evidence>
<feature type="transmembrane region" description="Helical" evidence="10">
    <location>
        <begin position="80"/>
        <end position="98"/>
    </location>
</feature>
<dbReference type="InterPro" id="IPR050524">
    <property type="entry name" value="APC_YAT"/>
</dbReference>
<dbReference type="HOGENOM" id="CLU_007946_12_0_1"/>
<feature type="transmembrane region" description="Helical" evidence="10">
    <location>
        <begin position="474"/>
        <end position="497"/>
    </location>
</feature>
<dbReference type="OrthoDB" id="3900342at2759"/>
<keyword evidence="9" id="KW-0325">Glycoprotein</keyword>
<proteinExistence type="inferred from homology"/>
<feature type="transmembrane region" description="Helical" evidence="10">
    <location>
        <begin position="263"/>
        <end position="281"/>
    </location>
</feature>
<dbReference type="Pfam" id="PF00324">
    <property type="entry name" value="AA_permease"/>
    <property type="match status" value="1"/>
</dbReference>
<evidence type="ECO:0000313" key="12">
    <source>
        <dbReference type="EMBL" id="EDK47116.1"/>
    </source>
</evidence>
<feature type="domain" description="Amino acid permease/ SLC12A" evidence="11">
    <location>
        <begin position="82"/>
        <end position="534"/>
    </location>
</feature>
<comment type="subcellular location">
    <subcellularLocation>
        <location evidence="1">Cell membrane</location>
        <topology evidence="1">Multi-pass membrane protein</topology>
    </subcellularLocation>
</comment>
<dbReference type="KEGG" id="lel:PVL30_002393"/>
<evidence type="ECO:0000256" key="6">
    <source>
        <dbReference type="ARBA" id="ARBA00022970"/>
    </source>
</evidence>
<evidence type="ECO:0000256" key="8">
    <source>
        <dbReference type="ARBA" id="ARBA00023136"/>
    </source>
</evidence>
<evidence type="ECO:0000256" key="1">
    <source>
        <dbReference type="ARBA" id="ARBA00004651"/>
    </source>
</evidence>
<evidence type="ECO:0000313" key="13">
    <source>
        <dbReference type="Proteomes" id="UP000001996"/>
    </source>
</evidence>
<dbReference type="PANTHER" id="PTHR43341">
    <property type="entry name" value="AMINO ACID PERMEASE"/>
    <property type="match status" value="1"/>
</dbReference>
<keyword evidence="8 10" id="KW-0472">Membrane</keyword>
<dbReference type="FunFam" id="1.20.1740.10:FF:000017">
    <property type="entry name" value="Amino acid permease"/>
    <property type="match status" value="1"/>
</dbReference>
<keyword evidence="4" id="KW-1003">Cell membrane</keyword>
<keyword evidence="5 10" id="KW-0812">Transmembrane</keyword>
<feature type="transmembrane region" description="Helical" evidence="10">
    <location>
        <begin position="154"/>
        <end position="172"/>
    </location>
</feature>
<dbReference type="PANTHER" id="PTHR43341:SF17">
    <property type="entry name" value="GENERAL AMINO ACID PERMEASE AGP1-RELATED"/>
    <property type="match status" value="1"/>
</dbReference>
<evidence type="ECO:0000256" key="10">
    <source>
        <dbReference type="SAM" id="Phobius"/>
    </source>
</evidence>
<gene>
    <name evidence="12" type="ORF">LELG_05297</name>
</gene>
<dbReference type="InterPro" id="IPR004841">
    <property type="entry name" value="AA-permease/SLC12A_dom"/>
</dbReference>
<organism evidence="12 13">
    <name type="scientific">Lodderomyces elongisporus (strain ATCC 11503 / CBS 2605 / JCM 1781 / NBRC 1676 / NRRL YB-4239)</name>
    <name type="common">Yeast</name>
    <name type="synonym">Saccharomyces elongisporus</name>
    <dbReference type="NCBI Taxonomy" id="379508"/>
    <lineage>
        <taxon>Eukaryota</taxon>
        <taxon>Fungi</taxon>
        <taxon>Dikarya</taxon>
        <taxon>Ascomycota</taxon>
        <taxon>Saccharomycotina</taxon>
        <taxon>Pichiomycetes</taxon>
        <taxon>Debaryomycetaceae</taxon>
        <taxon>Candida/Lodderomyces clade</taxon>
        <taxon>Lodderomyces</taxon>
    </lineage>
</organism>
<dbReference type="InParanoid" id="A5E6Q8"/>
<dbReference type="GO" id="GO:0005886">
    <property type="term" value="C:plasma membrane"/>
    <property type="evidence" value="ECO:0007669"/>
    <property type="project" value="UniProtKB-SubCell"/>
</dbReference>
<name>A5E6Q8_LODEL</name>
<feature type="transmembrane region" description="Helical" evidence="10">
    <location>
        <begin position="110"/>
        <end position="133"/>
    </location>
</feature>
<feature type="transmembrane region" description="Helical" evidence="10">
    <location>
        <begin position="356"/>
        <end position="374"/>
    </location>
</feature>
<keyword evidence="7 10" id="KW-1133">Transmembrane helix</keyword>
<evidence type="ECO:0000256" key="3">
    <source>
        <dbReference type="ARBA" id="ARBA00022448"/>
    </source>
</evidence>
<dbReference type="Gene3D" id="1.20.1740.10">
    <property type="entry name" value="Amino acid/polyamine transporter I"/>
    <property type="match status" value="1"/>
</dbReference>
<feature type="transmembrane region" description="Helical" evidence="10">
    <location>
        <begin position="192"/>
        <end position="212"/>
    </location>
</feature>
<keyword evidence="6" id="KW-0029">Amino-acid transport</keyword>
<evidence type="ECO:0000256" key="5">
    <source>
        <dbReference type="ARBA" id="ARBA00022692"/>
    </source>
</evidence>
<dbReference type="Proteomes" id="UP000001996">
    <property type="component" value="Unassembled WGS sequence"/>
</dbReference>
<feature type="transmembrane region" description="Helical" evidence="10">
    <location>
        <begin position="302"/>
        <end position="323"/>
    </location>
</feature>
<dbReference type="eggNOG" id="KOG1286">
    <property type="taxonomic scope" value="Eukaryota"/>
</dbReference>
<feature type="transmembrane region" description="Helical" evidence="10">
    <location>
        <begin position="224"/>
        <end position="243"/>
    </location>
</feature>
<protein>
    <submittedName>
        <fullName evidence="12">General amino acid permease AGP1</fullName>
    </submittedName>
</protein>